<protein>
    <submittedName>
        <fullName evidence="2">Uncharacterized protein</fullName>
    </submittedName>
</protein>
<organism evidence="2">
    <name type="scientific">Tetraselmis sp. GSL018</name>
    <dbReference type="NCBI Taxonomy" id="582737"/>
    <lineage>
        <taxon>Eukaryota</taxon>
        <taxon>Viridiplantae</taxon>
        <taxon>Chlorophyta</taxon>
        <taxon>core chlorophytes</taxon>
        <taxon>Chlorodendrophyceae</taxon>
        <taxon>Chlorodendrales</taxon>
        <taxon>Chlorodendraceae</taxon>
        <taxon>Tetraselmis</taxon>
    </lineage>
</organism>
<feature type="non-terminal residue" evidence="2">
    <location>
        <position position="84"/>
    </location>
</feature>
<name>A0A061RXX1_9CHLO</name>
<proteinExistence type="predicted"/>
<gene>
    <name evidence="2" type="ORF">TSPGSL018_22676</name>
</gene>
<feature type="region of interest" description="Disordered" evidence="1">
    <location>
        <begin position="1"/>
        <end position="84"/>
    </location>
</feature>
<dbReference type="AlphaFoldDB" id="A0A061RXX1"/>
<accession>A0A061RXX1</accession>
<feature type="compositionally biased region" description="Basic and acidic residues" evidence="1">
    <location>
        <begin position="14"/>
        <end position="26"/>
    </location>
</feature>
<feature type="compositionally biased region" description="Pro residues" evidence="1">
    <location>
        <begin position="1"/>
        <end position="11"/>
    </location>
</feature>
<reference evidence="2" key="1">
    <citation type="submission" date="2014-05" db="EMBL/GenBank/DDBJ databases">
        <title>The transcriptome of the halophilic microalga Tetraselmis sp. GSL018 isolated from the Great Salt Lake, Utah.</title>
        <authorList>
            <person name="Jinkerson R.E."/>
            <person name="D'Adamo S."/>
            <person name="Posewitz M.C."/>
        </authorList>
    </citation>
    <scope>NUCLEOTIDE SEQUENCE</scope>
    <source>
        <strain evidence="2">GSL018</strain>
    </source>
</reference>
<feature type="non-terminal residue" evidence="2">
    <location>
        <position position="1"/>
    </location>
</feature>
<evidence type="ECO:0000256" key="1">
    <source>
        <dbReference type="SAM" id="MobiDB-lite"/>
    </source>
</evidence>
<dbReference type="EMBL" id="GBEZ01010050">
    <property type="protein sequence ID" value="JAC75589.1"/>
    <property type="molecule type" value="Transcribed_RNA"/>
</dbReference>
<evidence type="ECO:0000313" key="2">
    <source>
        <dbReference type="EMBL" id="JAC75589.1"/>
    </source>
</evidence>
<sequence>RPPSLPLPQSPAPRDWRSGKRAEEGRGPSPPADAAPGGGRAAGLREGSPGGPRDAAEGRGWLPRMGSPREWKRGSLVLSSLTSP</sequence>